<keyword evidence="9 17" id="KW-0378">Hydrolase</keyword>
<evidence type="ECO:0000256" key="6">
    <source>
        <dbReference type="ARBA" id="ARBA00022692"/>
    </source>
</evidence>
<feature type="binding site" description="in dimeric form" evidence="16">
    <location>
        <position position="253"/>
    </location>
    <ligand>
        <name>Ca(2+)</name>
        <dbReference type="ChEBI" id="CHEBI:29108"/>
        <label>1</label>
    </ligand>
</feature>
<comment type="subcellular location">
    <subcellularLocation>
        <location evidence="17">Cell outer membrane</location>
        <topology evidence="17">Multi-pass membrane protein</topology>
    </subcellularLocation>
    <text evidence="17">One of the very few enzymes located there.</text>
</comment>
<keyword evidence="6" id="KW-0812">Transmembrane</keyword>
<feature type="binding site" description="in dimeric form" evidence="16">
    <location>
        <position position="293"/>
    </location>
    <ligand>
        <name>Ca(2+)</name>
        <dbReference type="ChEBI" id="CHEBI:29108"/>
        <label>1</label>
    </ligand>
</feature>
<comment type="catalytic activity">
    <reaction evidence="1 17">
        <text>a 1,2-diacyl-sn-glycero-3-phosphocholine + H2O = a 2-acyl-sn-glycero-3-phosphocholine + a fatty acid + H(+)</text>
        <dbReference type="Rhea" id="RHEA:18689"/>
        <dbReference type="ChEBI" id="CHEBI:15377"/>
        <dbReference type="ChEBI" id="CHEBI:15378"/>
        <dbReference type="ChEBI" id="CHEBI:28868"/>
        <dbReference type="ChEBI" id="CHEBI:57643"/>
        <dbReference type="ChEBI" id="CHEBI:57875"/>
        <dbReference type="EC" id="3.1.1.32"/>
    </reaction>
</comment>
<evidence type="ECO:0000256" key="9">
    <source>
        <dbReference type="ARBA" id="ARBA00022801"/>
    </source>
</evidence>
<dbReference type="Gene3D" id="2.40.230.10">
    <property type="entry name" value="Phospholipase A1"/>
    <property type="match status" value="1"/>
</dbReference>
<keyword evidence="11 17" id="KW-0442">Lipid degradation</keyword>
<comment type="function">
    <text evidence="17">Hydrolysis of phosphatidylcholine with phospholipase A2 (EC 3.1.1.4) and phospholipase A1 (EC 3.1.1.32) activities.</text>
</comment>
<feature type="active site" description="Nucleophile" evidence="15">
    <location>
        <position position="250"/>
    </location>
</feature>
<feature type="binding site" description="in dimeric form" evidence="16">
    <location>
        <position position="258"/>
    </location>
    <ligand>
        <name>Ca(2+)</name>
        <dbReference type="ChEBI" id="CHEBI:29108"/>
        <label>1</label>
    </ligand>
</feature>
<dbReference type="Proteomes" id="UP000675920">
    <property type="component" value="Unplaced"/>
</dbReference>
<evidence type="ECO:0000256" key="14">
    <source>
        <dbReference type="ARBA" id="ARBA00023237"/>
    </source>
</evidence>
<evidence type="ECO:0000256" key="16">
    <source>
        <dbReference type="PIRSR" id="PIRSR603187-2"/>
    </source>
</evidence>
<dbReference type="GO" id="GO:0008970">
    <property type="term" value="F:phospholipase A1 activity"/>
    <property type="evidence" value="ECO:0007669"/>
    <property type="project" value="UniProtKB-EC"/>
</dbReference>
<dbReference type="GO" id="GO:0005509">
    <property type="term" value="F:calcium ion binding"/>
    <property type="evidence" value="ECO:0007669"/>
    <property type="project" value="TreeGrafter"/>
</dbReference>
<comment type="similarity">
    <text evidence="3 17">Belongs to the phospholipase A1 family.</text>
</comment>
<dbReference type="GO" id="GO:0009279">
    <property type="term" value="C:cell outer membrane"/>
    <property type="evidence" value="ECO:0007669"/>
    <property type="project" value="UniProtKB-SubCell"/>
</dbReference>
<dbReference type="SUPFAM" id="SSF56931">
    <property type="entry name" value="Outer membrane phospholipase A (OMPLA)"/>
    <property type="match status" value="1"/>
</dbReference>
<comment type="catalytic activity">
    <reaction evidence="2 17">
        <text>a 1,2-diacyl-sn-glycero-3-phosphocholine + H2O = a 1-acyl-sn-glycero-3-phosphocholine + a fatty acid + H(+)</text>
        <dbReference type="Rhea" id="RHEA:15801"/>
        <dbReference type="ChEBI" id="CHEBI:15377"/>
        <dbReference type="ChEBI" id="CHEBI:15378"/>
        <dbReference type="ChEBI" id="CHEBI:28868"/>
        <dbReference type="ChEBI" id="CHEBI:57643"/>
        <dbReference type="ChEBI" id="CHEBI:58168"/>
        <dbReference type="EC" id="3.1.1.4"/>
    </reaction>
</comment>
<comment type="cofactor">
    <cofactor evidence="17">
        <name>Ca(2+)</name>
        <dbReference type="ChEBI" id="CHEBI:29108"/>
    </cofactor>
    <text evidence="17">Binds 1 Ca(2+) ion per monomer. In the dimeric form the Ca(2+) is bound by different amino acids with binding of each Ca(2+) shared with ligands coming from each monomer. The Ca(2+) ion may have a role in catalysis.</text>
</comment>
<dbReference type="AlphaFoldDB" id="A0A8B6XA23"/>
<evidence type="ECO:0000256" key="4">
    <source>
        <dbReference type="ARBA" id="ARBA00011702"/>
    </source>
</evidence>
<comment type="subunit">
    <text evidence="4 17">Homodimer; dimerization is reversible, and the dimeric form is the active one.</text>
</comment>
<keyword evidence="8" id="KW-0732">Signal</keyword>
<keyword evidence="13" id="KW-0472">Membrane</keyword>
<dbReference type="PRINTS" id="PR01486">
    <property type="entry name" value="PHPHLIPASEA1"/>
</dbReference>
<evidence type="ECO:0000256" key="2">
    <source>
        <dbReference type="ARBA" id="ARBA00001604"/>
    </source>
</evidence>
<evidence type="ECO:0000256" key="1">
    <source>
        <dbReference type="ARBA" id="ARBA00000111"/>
    </source>
</evidence>
<evidence type="ECO:0000256" key="11">
    <source>
        <dbReference type="ARBA" id="ARBA00022963"/>
    </source>
</evidence>
<reference evidence="19" key="1">
    <citation type="submission" date="2025-08" db="UniProtKB">
        <authorList>
            <consortium name="RefSeq"/>
        </authorList>
    </citation>
    <scope>IDENTIFICATION</scope>
</reference>
<protein>
    <recommendedName>
        <fullName evidence="17">Phospholipase A1</fullName>
        <ecNumber evidence="17">3.1.1.32</ecNumber>
        <ecNumber evidence="17">3.1.1.4</ecNumber>
    </recommendedName>
    <alternativeName>
        <fullName evidence="17">Phosphatidylcholine 1-acylhydrolase</fullName>
    </alternativeName>
</protein>
<dbReference type="CDD" id="cd00541">
    <property type="entry name" value="OMPLA"/>
    <property type="match status" value="1"/>
</dbReference>
<evidence type="ECO:0000256" key="3">
    <source>
        <dbReference type="ARBA" id="ARBA00010525"/>
    </source>
</evidence>
<evidence type="ECO:0000256" key="13">
    <source>
        <dbReference type="ARBA" id="ARBA00023136"/>
    </source>
</evidence>
<evidence type="ECO:0000256" key="12">
    <source>
        <dbReference type="ARBA" id="ARBA00023098"/>
    </source>
</evidence>
<proteinExistence type="inferred from homology"/>
<organism evidence="18 19">
    <name type="scientific">Derxia gummosa DSM 723</name>
    <dbReference type="NCBI Taxonomy" id="1121388"/>
    <lineage>
        <taxon>Bacteria</taxon>
        <taxon>Pseudomonadati</taxon>
        <taxon>Pseudomonadota</taxon>
        <taxon>Betaproteobacteria</taxon>
        <taxon>Burkholderiales</taxon>
        <taxon>Alcaligenaceae</taxon>
        <taxon>Derxia</taxon>
    </lineage>
</organism>
<dbReference type="RefSeq" id="WP_051378924.1">
    <property type="nucleotide sequence ID" value="NZ_AXWS01000019.1"/>
</dbReference>
<evidence type="ECO:0000256" key="15">
    <source>
        <dbReference type="PIRSR" id="PIRSR603187-1"/>
    </source>
</evidence>
<feature type="active site" description="Proton acceptor" evidence="15">
    <location>
        <position position="248"/>
    </location>
</feature>
<dbReference type="GO" id="GO:0004623">
    <property type="term" value="F:phospholipase A2 activity"/>
    <property type="evidence" value="ECO:0007669"/>
    <property type="project" value="UniProtKB-EC"/>
</dbReference>
<evidence type="ECO:0000313" key="18">
    <source>
        <dbReference type="Proteomes" id="UP000675920"/>
    </source>
</evidence>
<sequence>MPRQLSSDAGLARTSARLILLPALFGGLAGVARAQALPATGEPPAQPADCRRLLVDAERLACYDRTFGVLPAGSAGVARRPGGVSDASAAPAEEPVVAPVDASLPMPTASYLEEAWELTPATRHSALTFQPYRPSYILPLHVTDSVNNQPVSPTRAVPANAGGLKAAELSFQLSFKTRLLSDLLKDGPVRGGDLWFGYTQTSYLQSYNKGLSSPFRETDYEPELVFSLHPDAELAGWRWRVLNLGYAHQSNGRTVPLSRSWNRLYIAAGIERGDLALIVRPWWRTPESRGDDDNPDIARYIGRVELQGVWSPGRQRITLTARGTPGSDDARGSVALDWSFPIWSRLRGYARMFSGYGESLIDYNHRQNSLGLGVSLAE</sequence>
<keyword evidence="12 17" id="KW-0443">Lipid metabolism</keyword>
<keyword evidence="7 16" id="KW-0479">Metal-binding</keyword>
<keyword evidence="14 17" id="KW-0998">Cell outer membrane</keyword>
<dbReference type="InterPro" id="IPR003187">
    <property type="entry name" value="PLipase_A1"/>
</dbReference>
<dbReference type="GO" id="GO:0016042">
    <property type="term" value="P:lipid catabolic process"/>
    <property type="evidence" value="ECO:0007669"/>
    <property type="project" value="UniProtKB-KW"/>
</dbReference>
<evidence type="ECO:0000256" key="7">
    <source>
        <dbReference type="ARBA" id="ARBA00022723"/>
    </source>
</evidence>
<dbReference type="OrthoDB" id="188433at2"/>
<evidence type="ECO:0000256" key="8">
    <source>
        <dbReference type="ARBA" id="ARBA00022729"/>
    </source>
</evidence>
<keyword evidence="5" id="KW-1134">Transmembrane beta strand</keyword>
<dbReference type="EC" id="3.1.1.32" evidence="17"/>
<dbReference type="PANTHER" id="PTHR40457">
    <property type="entry name" value="PHOSPHOLIPASE A1"/>
    <property type="match status" value="1"/>
</dbReference>
<evidence type="ECO:0000256" key="5">
    <source>
        <dbReference type="ARBA" id="ARBA00022452"/>
    </source>
</evidence>
<evidence type="ECO:0000256" key="10">
    <source>
        <dbReference type="ARBA" id="ARBA00022837"/>
    </source>
</evidence>
<name>A0A8B6XA23_9BURK</name>
<keyword evidence="10 16" id="KW-0106">Calcium</keyword>
<dbReference type="InterPro" id="IPR036541">
    <property type="entry name" value="PLipase_A1_sf"/>
</dbReference>
<feature type="binding site" description="in dimeric form" evidence="16">
    <location>
        <position position="212"/>
    </location>
    <ligand>
        <name>Ca(2+)</name>
        <dbReference type="ChEBI" id="CHEBI:29108"/>
        <label>1</label>
    </ligand>
</feature>
<dbReference type="Pfam" id="PF02253">
    <property type="entry name" value="PLA1"/>
    <property type="match status" value="1"/>
</dbReference>
<dbReference type="EC" id="3.1.1.4" evidence="17"/>
<dbReference type="PANTHER" id="PTHR40457:SF1">
    <property type="entry name" value="PHOSPHOLIPASE A1"/>
    <property type="match status" value="1"/>
</dbReference>
<evidence type="ECO:0000256" key="17">
    <source>
        <dbReference type="RuleBase" id="RU366027"/>
    </source>
</evidence>
<keyword evidence="18" id="KW-1185">Reference proteome</keyword>
<accession>A0A8B6XA23</accession>
<evidence type="ECO:0000313" key="19">
    <source>
        <dbReference type="RefSeq" id="WP_051378924.1"/>
    </source>
</evidence>